<dbReference type="EMBL" id="JACQXR010000009">
    <property type="protein sequence ID" value="MBI4725786.1"/>
    <property type="molecule type" value="Genomic_DNA"/>
</dbReference>
<dbReference type="GO" id="GO:0004519">
    <property type="term" value="F:endonuclease activity"/>
    <property type="evidence" value="ECO:0007669"/>
    <property type="project" value="UniProtKB-KW"/>
</dbReference>
<dbReference type="AlphaFoldDB" id="A0A933I787"/>
<reference evidence="8" key="1">
    <citation type="submission" date="2020-07" db="EMBL/GenBank/DDBJ databases">
        <title>Huge and variable diversity of episymbiotic CPR bacteria and DPANN archaea in groundwater ecosystems.</title>
        <authorList>
            <person name="He C.Y."/>
            <person name="Keren R."/>
            <person name="Whittaker M."/>
            <person name="Farag I.F."/>
            <person name="Doudna J."/>
            <person name="Cate J.H.D."/>
            <person name="Banfield J.F."/>
        </authorList>
    </citation>
    <scope>NUCLEOTIDE SEQUENCE</scope>
    <source>
        <strain evidence="8">NC_groundwater_1520_Pr4_B-0.1um_53_5</strain>
    </source>
</reference>
<keyword evidence="5" id="KW-0378">Hydrolase</keyword>
<keyword evidence="7" id="KW-0346">Stress response</keyword>
<keyword evidence="3" id="KW-0540">Nuclease</keyword>
<organism evidence="8 9">
    <name type="scientific">candidate division TA06 bacterium</name>
    <dbReference type="NCBI Taxonomy" id="2250710"/>
    <lineage>
        <taxon>Bacteria</taxon>
        <taxon>Bacteria division TA06</taxon>
    </lineage>
</organism>
<dbReference type="InterPro" id="IPR012933">
    <property type="entry name" value="HicA_mRNA_interferase"/>
</dbReference>
<proteinExistence type="inferred from homology"/>
<evidence type="ECO:0000256" key="4">
    <source>
        <dbReference type="ARBA" id="ARBA00022759"/>
    </source>
</evidence>
<protein>
    <submittedName>
        <fullName evidence="8">Type II toxin-antitoxin system HicA family toxin</fullName>
    </submittedName>
</protein>
<keyword evidence="4" id="KW-0255">Endonuclease</keyword>
<evidence type="ECO:0000313" key="9">
    <source>
        <dbReference type="Proteomes" id="UP000736328"/>
    </source>
</evidence>
<dbReference type="Gene3D" id="3.30.920.30">
    <property type="entry name" value="Hypothetical protein"/>
    <property type="match status" value="1"/>
</dbReference>
<evidence type="ECO:0000256" key="2">
    <source>
        <dbReference type="ARBA" id="ARBA00022649"/>
    </source>
</evidence>
<keyword evidence="6" id="KW-0694">RNA-binding</keyword>
<evidence type="ECO:0000256" key="5">
    <source>
        <dbReference type="ARBA" id="ARBA00022801"/>
    </source>
</evidence>
<comment type="caution">
    <text evidence="8">The sequence shown here is derived from an EMBL/GenBank/DDBJ whole genome shotgun (WGS) entry which is preliminary data.</text>
</comment>
<evidence type="ECO:0000256" key="7">
    <source>
        <dbReference type="ARBA" id="ARBA00023016"/>
    </source>
</evidence>
<sequence>MKKRELLQKLLSGSKNIRFSEATTCAELFGFRLDRIKGSHHIFIHPDVPELVNRQDAKGKAKPYHVKQLLKIIERYNLQMEGRE</sequence>
<dbReference type="GO" id="GO:0016787">
    <property type="term" value="F:hydrolase activity"/>
    <property type="evidence" value="ECO:0007669"/>
    <property type="project" value="UniProtKB-KW"/>
</dbReference>
<dbReference type="GO" id="GO:0003729">
    <property type="term" value="F:mRNA binding"/>
    <property type="evidence" value="ECO:0007669"/>
    <property type="project" value="InterPro"/>
</dbReference>
<evidence type="ECO:0000256" key="3">
    <source>
        <dbReference type="ARBA" id="ARBA00022722"/>
    </source>
</evidence>
<evidence type="ECO:0000313" key="8">
    <source>
        <dbReference type="EMBL" id="MBI4725786.1"/>
    </source>
</evidence>
<evidence type="ECO:0000256" key="1">
    <source>
        <dbReference type="ARBA" id="ARBA00006620"/>
    </source>
</evidence>
<dbReference type="Proteomes" id="UP000736328">
    <property type="component" value="Unassembled WGS sequence"/>
</dbReference>
<dbReference type="InterPro" id="IPR038570">
    <property type="entry name" value="HicA_sf"/>
</dbReference>
<evidence type="ECO:0000256" key="6">
    <source>
        <dbReference type="ARBA" id="ARBA00022884"/>
    </source>
</evidence>
<accession>A0A933I787</accession>
<dbReference type="Pfam" id="PF07927">
    <property type="entry name" value="HicA_toxin"/>
    <property type="match status" value="1"/>
</dbReference>
<dbReference type="SUPFAM" id="SSF54786">
    <property type="entry name" value="YcfA/nrd intein domain"/>
    <property type="match status" value="1"/>
</dbReference>
<comment type="similarity">
    <text evidence="1">Belongs to the HicA mRNA interferase family.</text>
</comment>
<gene>
    <name evidence="8" type="ORF">HY768_00935</name>
</gene>
<name>A0A933I787_UNCT6</name>
<keyword evidence="2" id="KW-1277">Toxin-antitoxin system</keyword>